<feature type="domain" description="Type I restriction enzyme R protein N-terminal" evidence="1">
    <location>
        <begin position="24"/>
        <end position="121"/>
    </location>
</feature>
<comment type="caution">
    <text evidence="2">The sequence shown here is derived from an EMBL/GenBank/DDBJ whole genome shotgun (WGS) entry which is preliminary data.</text>
</comment>
<evidence type="ECO:0000259" key="1">
    <source>
        <dbReference type="Pfam" id="PF13588"/>
    </source>
</evidence>
<dbReference type="Pfam" id="PF13588">
    <property type="entry name" value="HSDR_N_2"/>
    <property type="match status" value="1"/>
</dbReference>
<dbReference type="AlphaFoldDB" id="A0A519BCS4"/>
<dbReference type="EMBL" id="SGBD01000001">
    <property type="protein sequence ID" value="RZD15076.1"/>
    <property type="molecule type" value="Genomic_DNA"/>
</dbReference>
<accession>A0A519BCS4</accession>
<dbReference type="InterPro" id="IPR029464">
    <property type="entry name" value="HSDR_N"/>
</dbReference>
<evidence type="ECO:0000313" key="3">
    <source>
        <dbReference type="Proteomes" id="UP000320813"/>
    </source>
</evidence>
<gene>
    <name evidence="2" type="ORF">EVJ47_02040</name>
</gene>
<reference evidence="2 3" key="1">
    <citation type="submission" date="2019-01" db="EMBL/GenBank/DDBJ databases">
        <title>Insights into ecological role of a new deltaproteobacterial order Candidatus Sinidesulfobacterales (Sva0485) by metagenomics and metatranscriptomics.</title>
        <authorList>
            <person name="Tan S."/>
            <person name="Liu J."/>
            <person name="Fang Y."/>
            <person name="Hedlund B.P."/>
            <person name="Lian Z.H."/>
            <person name="Huang L.Y."/>
            <person name="Li J.T."/>
            <person name="Huang L.N."/>
            <person name="Li W.J."/>
            <person name="Jiang H.C."/>
            <person name="Dong H.L."/>
            <person name="Shu W.S."/>
        </authorList>
    </citation>
    <scope>NUCLEOTIDE SEQUENCE [LARGE SCALE GENOMIC DNA]</scope>
    <source>
        <strain evidence="2">AP3</strain>
    </source>
</reference>
<dbReference type="Gene3D" id="3.90.1570.30">
    <property type="match status" value="1"/>
</dbReference>
<proteinExistence type="predicted"/>
<protein>
    <recommendedName>
        <fullName evidence="1">Type I restriction enzyme R protein N-terminal domain-containing protein</fullName>
    </recommendedName>
</protein>
<evidence type="ECO:0000313" key="2">
    <source>
        <dbReference type="EMBL" id="RZD15076.1"/>
    </source>
</evidence>
<organism evidence="2 3">
    <name type="scientific">Candidatus Acidulodesulfobacterium ferriphilum</name>
    <dbReference type="NCBI Taxonomy" id="2597223"/>
    <lineage>
        <taxon>Bacteria</taxon>
        <taxon>Deltaproteobacteria</taxon>
        <taxon>Candidatus Acidulodesulfobacterales</taxon>
        <taxon>Candidatus Acidulodesulfobacterium</taxon>
    </lineage>
</organism>
<name>A0A519BCS4_9DELT</name>
<dbReference type="Proteomes" id="UP000320813">
    <property type="component" value="Unassembled WGS sequence"/>
</dbReference>
<sequence length="347" mass="40162">MLKGTVENILEKIKKHRSLYEQNEMAVREQVINPLLRSLGWDTENPEDVQPNISIDEGKGIPDYVLIKNDKKVIFIEAKNLSTDIEEKSDISPLKQLARYCFSEGMKYSVLTNGVIWILFRSFEEGTTVSERIVWKTDMESDGLTAVIRKLNTISKESIENIENLINKLKILDEVWKSLIEEPEEIIKGLTPVFSKIIIEGYPDFKFETMMIEDFLRERIKEGILSAEEIEPEHTNTQVEENINPKSIKINGNYFEVRKSLEILTNTAEWLIKKGKLTRKECPIPTGRKRNLINTEPKHRYKDNFRAPKKLSNGLFIETHFSTAGCINNSRMLLEKFGYKGNILEVH</sequence>